<dbReference type="Proteomes" id="UP000199137">
    <property type="component" value="Unassembled WGS sequence"/>
</dbReference>
<reference evidence="5 6" key="1">
    <citation type="submission" date="2016-10" db="EMBL/GenBank/DDBJ databases">
        <authorList>
            <person name="de Groot N.N."/>
        </authorList>
    </citation>
    <scope>NUCLEOTIDE SEQUENCE [LARGE SCALE GENOMIC DNA]</scope>
    <source>
        <strain evidence="5 6">DSM 44637</strain>
    </source>
</reference>
<feature type="compositionally biased region" description="Basic residues" evidence="3">
    <location>
        <begin position="144"/>
        <end position="162"/>
    </location>
</feature>
<dbReference type="Gene3D" id="1.10.150.130">
    <property type="match status" value="1"/>
</dbReference>
<evidence type="ECO:0000256" key="2">
    <source>
        <dbReference type="PROSITE-ProRule" id="PRU01248"/>
    </source>
</evidence>
<organism evidence="5 6">
    <name type="scientific">Amycolatopsis rubida</name>
    <dbReference type="NCBI Taxonomy" id="112413"/>
    <lineage>
        <taxon>Bacteria</taxon>
        <taxon>Bacillati</taxon>
        <taxon>Actinomycetota</taxon>
        <taxon>Actinomycetes</taxon>
        <taxon>Pseudonocardiales</taxon>
        <taxon>Pseudonocardiaceae</taxon>
        <taxon>Amycolatopsis</taxon>
    </lineage>
</organism>
<evidence type="ECO:0000259" key="4">
    <source>
        <dbReference type="PROSITE" id="PS51900"/>
    </source>
</evidence>
<proteinExistence type="predicted"/>
<feature type="domain" description="Core-binding (CB)" evidence="4">
    <location>
        <begin position="44"/>
        <end position="126"/>
    </location>
</feature>
<dbReference type="EMBL" id="FOWC01000010">
    <property type="protein sequence ID" value="SFQ26595.1"/>
    <property type="molecule type" value="Genomic_DNA"/>
</dbReference>
<dbReference type="Pfam" id="PF02899">
    <property type="entry name" value="Phage_int_SAM_1"/>
    <property type="match status" value="1"/>
</dbReference>
<sequence>MVYGRRSPCLGAVLRAGHDDAAMRVVKVREAGGVRQVRLLDAEGRAVEVAGRFPEHLVDRGFSPNTLCAYGYDLKHLFVFLQREQLAWQEFGPADTLRFLGYLRRLPSKRAAQRLGLTVVVGGAAMPGTLLSPATVNRVLAAHRHHPQVPAHRRHPARRGRRPHPDDHGHPRAPQRADVGQVLPHQ</sequence>
<dbReference type="GO" id="GO:0003677">
    <property type="term" value="F:DNA binding"/>
    <property type="evidence" value="ECO:0007669"/>
    <property type="project" value="UniProtKB-UniRule"/>
</dbReference>
<name>A0A1I5X3J9_9PSEU</name>
<keyword evidence="1 2" id="KW-0238">DNA-binding</keyword>
<evidence type="ECO:0000313" key="6">
    <source>
        <dbReference type="Proteomes" id="UP000199137"/>
    </source>
</evidence>
<protein>
    <submittedName>
        <fullName evidence="5">Phage integrase, N-terminal SAM-like domain</fullName>
    </submittedName>
</protein>
<evidence type="ECO:0000256" key="3">
    <source>
        <dbReference type="SAM" id="MobiDB-lite"/>
    </source>
</evidence>
<feature type="region of interest" description="Disordered" evidence="3">
    <location>
        <begin position="144"/>
        <end position="186"/>
    </location>
</feature>
<accession>A0A1I5X3J9</accession>
<gene>
    <name evidence="5" type="ORF">SAMN05421854_11018</name>
</gene>
<dbReference type="AlphaFoldDB" id="A0A1I5X3J9"/>
<dbReference type="InterPro" id="IPR004107">
    <property type="entry name" value="Integrase_SAM-like_N"/>
</dbReference>
<dbReference type="PROSITE" id="PS51900">
    <property type="entry name" value="CB"/>
    <property type="match status" value="1"/>
</dbReference>
<dbReference type="InterPro" id="IPR044068">
    <property type="entry name" value="CB"/>
</dbReference>
<dbReference type="SUPFAM" id="SSF47823">
    <property type="entry name" value="lambda integrase-like, N-terminal domain"/>
    <property type="match status" value="1"/>
</dbReference>
<evidence type="ECO:0000313" key="5">
    <source>
        <dbReference type="EMBL" id="SFQ26595.1"/>
    </source>
</evidence>
<dbReference type="GO" id="GO:0015074">
    <property type="term" value="P:DNA integration"/>
    <property type="evidence" value="ECO:0007669"/>
    <property type="project" value="InterPro"/>
</dbReference>
<dbReference type="STRING" id="112413.SAMN05421854_11018"/>
<dbReference type="InterPro" id="IPR010998">
    <property type="entry name" value="Integrase_recombinase_N"/>
</dbReference>
<evidence type="ECO:0000256" key="1">
    <source>
        <dbReference type="ARBA" id="ARBA00023125"/>
    </source>
</evidence>